<dbReference type="PANTHER" id="PTHR10742:SF398">
    <property type="entry name" value="AMINE OXIDASE DOMAIN-CONTAINING PROTEIN-RELATED"/>
    <property type="match status" value="1"/>
</dbReference>
<dbReference type="InterPro" id="IPR036188">
    <property type="entry name" value="FAD/NAD-bd_sf"/>
</dbReference>
<proteinExistence type="predicted"/>
<accession>A0AAU9T8Y4</accession>
<evidence type="ECO:0000313" key="3">
    <source>
        <dbReference type="EMBL" id="CAH2083421.1"/>
    </source>
</evidence>
<dbReference type="Pfam" id="PF01593">
    <property type="entry name" value="Amino_oxidase"/>
    <property type="match status" value="1"/>
</dbReference>
<feature type="chain" id="PRO_5043695431" description="Amine oxidase domain-containing protein" evidence="1">
    <location>
        <begin position="21"/>
        <end position="379"/>
    </location>
</feature>
<dbReference type="Gene3D" id="3.50.50.60">
    <property type="entry name" value="FAD/NAD(P)-binding domain"/>
    <property type="match status" value="2"/>
</dbReference>
<evidence type="ECO:0000313" key="4">
    <source>
        <dbReference type="Proteomes" id="UP001153954"/>
    </source>
</evidence>
<dbReference type="InterPro" id="IPR050281">
    <property type="entry name" value="Flavin_monoamine_oxidase"/>
</dbReference>
<protein>
    <recommendedName>
        <fullName evidence="2">Amine oxidase domain-containing protein</fullName>
    </recommendedName>
</protein>
<dbReference type="AlphaFoldDB" id="A0AAU9T8Y4"/>
<evidence type="ECO:0000259" key="2">
    <source>
        <dbReference type="Pfam" id="PF01593"/>
    </source>
</evidence>
<sequence length="379" mass="42454">MRACLIKWCLLLGLLGSANCFVTTTPNSYDTIVVGLGSAGCTAASTLAKAGKKVLGLEADNRIGGRVKTVPFGDGVVEVGAEWIHGTVGSRIYESAIKNNITVLPQELDIQVYMSNGSTGNAELVNELMYYCLDLMDHPPEKPEALGHFITRKFMDYIKEKHPEVLNDKDFITEFLEMMNLLMNDYEASNDWNDVSAQTKYEYLGGHRYMSWHRHGYMTFFEILLNTYNNGPGLPTLDIKLNKEVTLIKWPKNSTGQVEVICKDGDVYKANNVIVTVSLGVLKERYSSLFSPPLPNEKVNSIDKISIGLVGKIILSFAEIWWRPNKSYTFLWDSADEKQYSKDDYWLTKIPELSLPMGSSNTITVWTSGDRTKVVSIGL</sequence>
<organism evidence="3 4">
    <name type="scientific">Euphydryas editha</name>
    <name type="common">Edith's checkerspot</name>
    <dbReference type="NCBI Taxonomy" id="104508"/>
    <lineage>
        <taxon>Eukaryota</taxon>
        <taxon>Metazoa</taxon>
        <taxon>Ecdysozoa</taxon>
        <taxon>Arthropoda</taxon>
        <taxon>Hexapoda</taxon>
        <taxon>Insecta</taxon>
        <taxon>Pterygota</taxon>
        <taxon>Neoptera</taxon>
        <taxon>Endopterygota</taxon>
        <taxon>Lepidoptera</taxon>
        <taxon>Glossata</taxon>
        <taxon>Ditrysia</taxon>
        <taxon>Papilionoidea</taxon>
        <taxon>Nymphalidae</taxon>
        <taxon>Nymphalinae</taxon>
        <taxon>Euphydryas</taxon>
    </lineage>
</organism>
<dbReference type="PANTHER" id="PTHR10742">
    <property type="entry name" value="FLAVIN MONOAMINE OXIDASE"/>
    <property type="match status" value="1"/>
</dbReference>
<keyword evidence="4" id="KW-1185">Reference proteome</keyword>
<feature type="signal peptide" evidence="1">
    <location>
        <begin position="1"/>
        <end position="20"/>
    </location>
</feature>
<reference evidence="3" key="1">
    <citation type="submission" date="2022-03" db="EMBL/GenBank/DDBJ databases">
        <authorList>
            <person name="Tunstrom K."/>
        </authorList>
    </citation>
    <scope>NUCLEOTIDE SEQUENCE</scope>
</reference>
<keyword evidence="1" id="KW-0732">Signal</keyword>
<feature type="domain" description="Amine oxidase" evidence="2">
    <location>
        <begin position="39"/>
        <end position="372"/>
    </location>
</feature>
<dbReference type="EMBL" id="CAKOGL010000001">
    <property type="protein sequence ID" value="CAH2083421.1"/>
    <property type="molecule type" value="Genomic_DNA"/>
</dbReference>
<dbReference type="GO" id="GO:0046592">
    <property type="term" value="F:polyamine oxidase activity"/>
    <property type="evidence" value="ECO:0007669"/>
    <property type="project" value="TreeGrafter"/>
</dbReference>
<comment type="caution">
    <text evidence="3">The sequence shown here is derived from an EMBL/GenBank/DDBJ whole genome shotgun (WGS) entry which is preliminary data.</text>
</comment>
<dbReference type="SUPFAM" id="SSF51905">
    <property type="entry name" value="FAD/NAD(P)-binding domain"/>
    <property type="match status" value="1"/>
</dbReference>
<dbReference type="InterPro" id="IPR002937">
    <property type="entry name" value="Amino_oxidase"/>
</dbReference>
<name>A0AAU9T8Y4_EUPED</name>
<evidence type="ECO:0000256" key="1">
    <source>
        <dbReference type="SAM" id="SignalP"/>
    </source>
</evidence>
<gene>
    <name evidence="3" type="ORF">EEDITHA_LOCUS123</name>
</gene>
<dbReference type="Proteomes" id="UP001153954">
    <property type="component" value="Unassembled WGS sequence"/>
</dbReference>